<keyword evidence="10" id="KW-1133">Transmembrane helix</keyword>
<evidence type="ECO:0000256" key="12">
    <source>
        <dbReference type="ARBA" id="ARBA00023157"/>
    </source>
</evidence>
<dbReference type="KEGG" id="caua:113039234"/>
<evidence type="ECO:0000259" key="13">
    <source>
        <dbReference type="SMART" id="SM00082"/>
    </source>
</evidence>
<dbReference type="SUPFAM" id="SSF52058">
    <property type="entry name" value="L domain-like"/>
    <property type="match status" value="1"/>
</dbReference>
<dbReference type="PANTHER" id="PTHR45712:SF22">
    <property type="entry name" value="INSULIN-LIKE GROWTH FACTOR-BINDING PROTEIN COMPLEX ACID LABILE SUBUNIT"/>
    <property type="match status" value="1"/>
</dbReference>
<keyword evidence="11" id="KW-0472">Membrane</keyword>
<sequence length="544" mass="61212">MTVSLLRVSLKPRRRSGICSCLLELHNRAVEDMSKQWAVVVLVLIQLHCCDCCPDLCQCFSAVKVICSDESMKALPVNISAQVRELIVVASGITLLDGSSFRENLTLTKLVVLNSLVKKVSHDAFHRLLELQELEISGNQYWFTSEVQTFSSLANLTRLLLNNNKISSLDAGTFDSLHNLETLQLRGNGLFYLPGLLFHRLHKLQELDLSFNHISSVSADIFQNNSLLRALSLQANTISQLPEEIFSRLDHLEELNLRSNLIHNLSAETFPSGLRKLILKKNALAQLPHNIFHKLHHITYLDLSQNQLSGVPSDLFQNLISLKKLDLSENRITALPGSVFSGLFSLKAIHLQKNKLSSLEVNLLKNQHDIEQLYLSMNSLQSIPHGFFDDLDFQSVVRLHGNPWRCDCGLQYFFNWLKYNERNVEDLTRVHCEAPEVIRGQRLVSVDKEQLVCGKNSSSELQVSPAPHVTEIPVDDDDDDDGAIRCSLTYVKGTASIQCKVTKCTSLKFQALYEFADGNKQESFMKECSVPVKCSNGTTDDLLI</sequence>
<dbReference type="Gene3D" id="3.80.10.10">
    <property type="entry name" value="Ribonuclease Inhibitor"/>
    <property type="match status" value="2"/>
</dbReference>
<dbReference type="FunFam" id="3.80.10.10:FF:000002">
    <property type="entry name" value="Slit guidance ligand 2"/>
    <property type="match status" value="1"/>
</dbReference>
<dbReference type="GO" id="GO:0005886">
    <property type="term" value="C:plasma membrane"/>
    <property type="evidence" value="ECO:0007669"/>
    <property type="project" value="UniProtKB-SubCell"/>
</dbReference>
<evidence type="ECO:0000313" key="14">
    <source>
        <dbReference type="Proteomes" id="UP000515129"/>
    </source>
</evidence>
<dbReference type="InterPro" id="IPR032675">
    <property type="entry name" value="LRR_dom_sf"/>
</dbReference>
<keyword evidence="15" id="KW-0121">Carboxypeptidase</keyword>
<keyword evidence="9" id="KW-0677">Repeat</keyword>
<evidence type="ECO:0000256" key="11">
    <source>
        <dbReference type="ARBA" id="ARBA00023136"/>
    </source>
</evidence>
<organism evidence="14 15">
    <name type="scientific">Carassius auratus</name>
    <name type="common">Goldfish</name>
    <dbReference type="NCBI Taxonomy" id="7957"/>
    <lineage>
        <taxon>Eukaryota</taxon>
        <taxon>Metazoa</taxon>
        <taxon>Chordata</taxon>
        <taxon>Craniata</taxon>
        <taxon>Vertebrata</taxon>
        <taxon>Euteleostomi</taxon>
        <taxon>Actinopterygii</taxon>
        <taxon>Neopterygii</taxon>
        <taxon>Teleostei</taxon>
        <taxon>Ostariophysi</taxon>
        <taxon>Cypriniformes</taxon>
        <taxon>Cyprinidae</taxon>
        <taxon>Cyprininae</taxon>
        <taxon>Carassius</taxon>
    </lineage>
</organism>
<evidence type="ECO:0000256" key="3">
    <source>
        <dbReference type="ARBA" id="ARBA00022473"/>
    </source>
</evidence>
<keyword evidence="12" id="KW-1015">Disulfide bond</keyword>
<reference evidence="15" key="1">
    <citation type="submission" date="2025-08" db="UniProtKB">
        <authorList>
            <consortium name="RefSeq"/>
        </authorList>
    </citation>
    <scope>IDENTIFICATION</scope>
    <source>
        <strain evidence="15">Wakin</strain>
        <tissue evidence="15">Muscle</tissue>
    </source>
</reference>
<evidence type="ECO:0000256" key="8">
    <source>
        <dbReference type="ARBA" id="ARBA00022729"/>
    </source>
</evidence>
<dbReference type="FunFam" id="3.80.10.10:FF:001438">
    <property type="entry name" value="Uncharacterized protein"/>
    <property type="match status" value="1"/>
</dbReference>
<evidence type="ECO:0000256" key="7">
    <source>
        <dbReference type="ARBA" id="ARBA00022692"/>
    </source>
</evidence>
<dbReference type="GO" id="GO:0005576">
    <property type="term" value="C:extracellular region"/>
    <property type="evidence" value="ECO:0007669"/>
    <property type="project" value="UniProtKB-SubCell"/>
</dbReference>
<dbReference type="InterPro" id="IPR000483">
    <property type="entry name" value="Cys-rich_flank_reg_C"/>
</dbReference>
<feature type="domain" description="LRRCT" evidence="13">
    <location>
        <begin position="402"/>
        <end position="454"/>
    </location>
</feature>
<evidence type="ECO:0000313" key="15">
    <source>
        <dbReference type="RefSeq" id="XP_026052901.1"/>
    </source>
</evidence>
<dbReference type="InterPro" id="IPR001611">
    <property type="entry name" value="Leu-rich_rpt"/>
</dbReference>
<evidence type="ECO:0000256" key="2">
    <source>
        <dbReference type="ARBA" id="ARBA00004613"/>
    </source>
</evidence>
<comment type="subcellular location">
    <subcellularLocation>
        <location evidence="1">Cell membrane</location>
    </subcellularLocation>
    <subcellularLocation>
        <location evidence="2">Secreted</location>
    </subcellularLocation>
</comment>
<dbReference type="Pfam" id="PF13855">
    <property type="entry name" value="LRR_8"/>
    <property type="match status" value="2"/>
</dbReference>
<keyword evidence="4" id="KW-1003">Cell membrane</keyword>
<evidence type="ECO:0000256" key="10">
    <source>
        <dbReference type="ARBA" id="ARBA00022989"/>
    </source>
</evidence>
<gene>
    <name evidence="15" type="primary">LOC113039234</name>
</gene>
<keyword evidence="5" id="KW-0964">Secreted</keyword>
<dbReference type="PROSITE" id="PS51450">
    <property type="entry name" value="LRR"/>
    <property type="match status" value="5"/>
</dbReference>
<evidence type="ECO:0000256" key="5">
    <source>
        <dbReference type="ARBA" id="ARBA00022525"/>
    </source>
</evidence>
<dbReference type="OrthoDB" id="6363818at2759"/>
<dbReference type="InterPro" id="IPR003591">
    <property type="entry name" value="Leu-rich_rpt_typical-subtyp"/>
</dbReference>
<dbReference type="GeneID" id="113039234"/>
<evidence type="ECO:0000256" key="1">
    <source>
        <dbReference type="ARBA" id="ARBA00004236"/>
    </source>
</evidence>
<dbReference type="PANTHER" id="PTHR45712">
    <property type="entry name" value="AGAP008170-PA"/>
    <property type="match status" value="1"/>
</dbReference>
<dbReference type="GO" id="GO:0007399">
    <property type="term" value="P:nervous system development"/>
    <property type="evidence" value="ECO:0007669"/>
    <property type="project" value="UniProtKB-ARBA"/>
</dbReference>
<dbReference type="AlphaFoldDB" id="A0A6P6IYT9"/>
<evidence type="ECO:0000256" key="4">
    <source>
        <dbReference type="ARBA" id="ARBA00022475"/>
    </source>
</evidence>
<keyword evidence="7" id="KW-0812">Transmembrane</keyword>
<keyword evidence="8" id="KW-0732">Signal</keyword>
<keyword evidence="3" id="KW-0217">Developmental protein</keyword>
<proteinExistence type="predicted"/>
<keyword evidence="6" id="KW-0433">Leucine-rich repeat</keyword>
<dbReference type="RefSeq" id="XP_026052901.1">
    <property type="nucleotide sequence ID" value="XM_026197116.1"/>
</dbReference>
<keyword evidence="14" id="KW-1185">Reference proteome</keyword>
<evidence type="ECO:0000256" key="9">
    <source>
        <dbReference type="ARBA" id="ARBA00022737"/>
    </source>
</evidence>
<keyword evidence="15" id="KW-0645">Protease</keyword>
<evidence type="ECO:0000256" key="6">
    <source>
        <dbReference type="ARBA" id="ARBA00022614"/>
    </source>
</evidence>
<dbReference type="SMART" id="SM00082">
    <property type="entry name" value="LRRCT"/>
    <property type="match status" value="1"/>
</dbReference>
<protein>
    <submittedName>
        <fullName evidence="15">Carboxypeptidase N subunit 2 isoform X1</fullName>
    </submittedName>
</protein>
<accession>A0A6P6IYT9</accession>
<dbReference type="Proteomes" id="UP000515129">
    <property type="component" value="Chromosome 2"/>
</dbReference>
<name>A0A6P6IYT9_CARAU</name>
<keyword evidence="15" id="KW-0378">Hydrolase</keyword>
<dbReference type="PRINTS" id="PR00019">
    <property type="entry name" value="LEURICHRPT"/>
</dbReference>
<dbReference type="InterPro" id="IPR050333">
    <property type="entry name" value="SLRP"/>
</dbReference>
<dbReference type="SMART" id="SM00365">
    <property type="entry name" value="LRR_SD22"/>
    <property type="match status" value="6"/>
</dbReference>
<dbReference type="SMART" id="SM00369">
    <property type="entry name" value="LRR_TYP"/>
    <property type="match status" value="10"/>
</dbReference>